<dbReference type="GO" id="GO:0016020">
    <property type="term" value="C:membrane"/>
    <property type="evidence" value="ECO:0007669"/>
    <property type="project" value="InterPro"/>
</dbReference>
<protein>
    <submittedName>
        <fullName evidence="3">Histidine kinase</fullName>
    </submittedName>
</protein>
<keyword evidence="1" id="KW-0472">Membrane</keyword>
<proteinExistence type="predicted"/>
<dbReference type="PANTHER" id="PTHR34220:SF7">
    <property type="entry name" value="SENSOR HISTIDINE KINASE YPDA"/>
    <property type="match status" value="1"/>
</dbReference>
<evidence type="ECO:0000259" key="2">
    <source>
        <dbReference type="Pfam" id="PF06580"/>
    </source>
</evidence>
<feature type="transmembrane region" description="Helical" evidence="1">
    <location>
        <begin position="33"/>
        <end position="58"/>
    </location>
</feature>
<dbReference type="EMBL" id="QJKB01000016">
    <property type="protein sequence ID" value="PXX37357.1"/>
    <property type="molecule type" value="Genomic_DNA"/>
</dbReference>
<sequence>MAYLAILPWLVSTIVLGIVMLTPKPGQHLPANFRFILCWHVAGTLTLALINTLMAFAYSRHACKMLRMKNMLITVSLLLLTGLPLTVTNILAAKMARNGQDLHQLTEVILHYKADDWYYFACVVLSIFMFHTSYAAWRQGHEKKLQLEITESENLALRLHFLQGQLKPHFLFNALNSISALVRGEDRELASKALTQLNNLLRNAVRASQCEWLNMAEEIAFVQDYLAMQSLRFGDRMQIRFDIEGQDWGRIAVPPLLLQPLVENAIHHSVENSQEYCAISLALRLQDNIVMFEICNPYFPHIPDRAGHGLGIATIGQRLLILYQQNARLQVLAEAELFTARLEFPARSLVRHISQ</sequence>
<keyword evidence="3" id="KW-0418">Kinase</keyword>
<keyword evidence="1" id="KW-1133">Transmembrane helix</keyword>
<keyword evidence="4" id="KW-1185">Reference proteome</keyword>
<dbReference type="Pfam" id="PF06580">
    <property type="entry name" value="His_kinase"/>
    <property type="match status" value="1"/>
</dbReference>
<dbReference type="Proteomes" id="UP000247792">
    <property type="component" value="Unassembled WGS sequence"/>
</dbReference>
<dbReference type="InterPro" id="IPR050640">
    <property type="entry name" value="Bact_2-comp_sensor_kinase"/>
</dbReference>
<evidence type="ECO:0000256" key="1">
    <source>
        <dbReference type="SAM" id="Phobius"/>
    </source>
</evidence>
<keyword evidence="3" id="KW-0808">Transferase</keyword>
<dbReference type="InterPro" id="IPR036890">
    <property type="entry name" value="HATPase_C_sf"/>
</dbReference>
<name>A0A318ITY5_9BURK</name>
<feature type="transmembrane region" description="Helical" evidence="1">
    <location>
        <begin position="117"/>
        <end position="137"/>
    </location>
</feature>
<dbReference type="AlphaFoldDB" id="A0A318ITY5"/>
<organism evidence="3 4">
    <name type="scientific">Undibacterium pigrum</name>
    <dbReference type="NCBI Taxonomy" id="401470"/>
    <lineage>
        <taxon>Bacteria</taxon>
        <taxon>Pseudomonadati</taxon>
        <taxon>Pseudomonadota</taxon>
        <taxon>Betaproteobacteria</taxon>
        <taxon>Burkholderiales</taxon>
        <taxon>Oxalobacteraceae</taxon>
        <taxon>Undibacterium</taxon>
    </lineage>
</organism>
<comment type="caution">
    <text evidence="3">The sequence shown here is derived from an EMBL/GenBank/DDBJ whole genome shotgun (WGS) entry which is preliminary data.</text>
</comment>
<dbReference type="PANTHER" id="PTHR34220">
    <property type="entry name" value="SENSOR HISTIDINE KINASE YPDA"/>
    <property type="match status" value="1"/>
</dbReference>
<feature type="domain" description="Signal transduction histidine kinase internal region" evidence="2">
    <location>
        <begin position="158"/>
        <end position="237"/>
    </location>
</feature>
<evidence type="ECO:0000313" key="3">
    <source>
        <dbReference type="EMBL" id="PXX37357.1"/>
    </source>
</evidence>
<dbReference type="SUPFAM" id="SSF55874">
    <property type="entry name" value="ATPase domain of HSP90 chaperone/DNA topoisomerase II/histidine kinase"/>
    <property type="match status" value="1"/>
</dbReference>
<gene>
    <name evidence="3" type="ORF">DFR42_11652</name>
</gene>
<accession>A0A318ITY5</accession>
<reference evidence="3 4" key="1">
    <citation type="submission" date="2018-05" db="EMBL/GenBank/DDBJ databases">
        <title>Genomic Encyclopedia of Type Strains, Phase IV (KMG-IV): sequencing the most valuable type-strain genomes for metagenomic binning, comparative biology and taxonomic classification.</title>
        <authorList>
            <person name="Goeker M."/>
        </authorList>
    </citation>
    <scope>NUCLEOTIDE SEQUENCE [LARGE SCALE GENOMIC DNA]</scope>
    <source>
        <strain evidence="3 4">DSM 19792</strain>
    </source>
</reference>
<dbReference type="InterPro" id="IPR010559">
    <property type="entry name" value="Sig_transdc_His_kin_internal"/>
</dbReference>
<keyword evidence="1" id="KW-0812">Transmembrane</keyword>
<evidence type="ECO:0000313" key="4">
    <source>
        <dbReference type="Proteomes" id="UP000247792"/>
    </source>
</evidence>
<feature type="transmembrane region" description="Helical" evidence="1">
    <location>
        <begin position="70"/>
        <end position="92"/>
    </location>
</feature>
<dbReference type="GO" id="GO:0000155">
    <property type="term" value="F:phosphorelay sensor kinase activity"/>
    <property type="evidence" value="ECO:0007669"/>
    <property type="project" value="InterPro"/>
</dbReference>